<dbReference type="InterPro" id="IPR000536">
    <property type="entry name" value="Nucl_hrmn_rcpt_lig-bd"/>
</dbReference>
<protein>
    <submittedName>
        <fullName evidence="10">Ecdysone receptor</fullName>
    </submittedName>
</protein>
<gene>
    <name evidence="10" type="ORF">BDFB_002362</name>
</gene>
<sequence>MKRRWSGLQAVRVTPEESSSEVTSSSTALVMSPANSLASTDIGDVDLEFWDLDLNAQNHARGLTIIQNGYGIPGHTIIATSNHHLAKSDTSSMSGKQLSDSEKTLTNGSKGISPEQEELIHRLVYFQNEYEHPSEEDVKRIIVFVAERPALIEGWKVEKIQEIYLEALRAYVDNRRKPKPGTIFAKLLSVLTELRTLGNQNSEMCFSLKLKNKKLPPFLAEIWDVDLKT</sequence>
<evidence type="ECO:0000259" key="9">
    <source>
        <dbReference type="PROSITE" id="PS51843"/>
    </source>
</evidence>
<dbReference type="STRING" id="1661398.A0A482VR05"/>
<dbReference type="PANTHER" id="PTHR24082">
    <property type="entry name" value="NUCLEAR HORMONE RECEPTOR"/>
    <property type="match status" value="1"/>
</dbReference>
<evidence type="ECO:0000256" key="6">
    <source>
        <dbReference type="ARBA" id="ARBA00023163"/>
    </source>
</evidence>
<organism evidence="10 11">
    <name type="scientific">Asbolus verrucosus</name>
    <name type="common">Desert ironclad beetle</name>
    <dbReference type="NCBI Taxonomy" id="1661398"/>
    <lineage>
        <taxon>Eukaryota</taxon>
        <taxon>Metazoa</taxon>
        <taxon>Ecdysozoa</taxon>
        <taxon>Arthropoda</taxon>
        <taxon>Hexapoda</taxon>
        <taxon>Insecta</taxon>
        <taxon>Pterygota</taxon>
        <taxon>Neoptera</taxon>
        <taxon>Endopterygota</taxon>
        <taxon>Coleoptera</taxon>
        <taxon>Polyphaga</taxon>
        <taxon>Cucujiformia</taxon>
        <taxon>Tenebrionidae</taxon>
        <taxon>Pimeliinae</taxon>
        <taxon>Asbolus</taxon>
    </lineage>
</organism>
<dbReference type="PANTHER" id="PTHR24082:SF507">
    <property type="entry name" value="BILE ACID RECEPTOR-RELATED"/>
    <property type="match status" value="1"/>
</dbReference>
<keyword evidence="5" id="KW-0238">DNA-binding</keyword>
<keyword evidence="3" id="KW-0862">Zinc</keyword>
<evidence type="ECO:0000313" key="11">
    <source>
        <dbReference type="Proteomes" id="UP000292052"/>
    </source>
</evidence>
<dbReference type="InterPro" id="IPR050234">
    <property type="entry name" value="Nuclear_hormone_rcpt_NR1"/>
</dbReference>
<keyword evidence="7 10" id="KW-0675">Receptor</keyword>
<feature type="compositionally biased region" description="Low complexity" evidence="8">
    <location>
        <begin position="11"/>
        <end position="26"/>
    </location>
</feature>
<feature type="region of interest" description="Disordered" evidence="8">
    <location>
        <begin position="88"/>
        <end position="111"/>
    </location>
</feature>
<dbReference type="GO" id="GO:0030154">
    <property type="term" value="P:cell differentiation"/>
    <property type="evidence" value="ECO:0007669"/>
    <property type="project" value="TreeGrafter"/>
</dbReference>
<keyword evidence="4" id="KW-0805">Transcription regulation</keyword>
<name>A0A482VR05_ASBVE</name>
<dbReference type="EMBL" id="QDEB01073958">
    <property type="protein sequence ID" value="RZC35100.1"/>
    <property type="molecule type" value="Genomic_DNA"/>
</dbReference>
<evidence type="ECO:0000256" key="7">
    <source>
        <dbReference type="ARBA" id="ARBA00023170"/>
    </source>
</evidence>
<dbReference type="Gene3D" id="1.10.565.10">
    <property type="entry name" value="Retinoid X Receptor"/>
    <property type="match status" value="1"/>
</dbReference>
<evidence type="ECO:0000256" key="3">
    <source>
        <dbReference type="ARBA" id="ARBA00022833"/>
    </source>
</evidence>
<dbReference type="GO" id="GO:0000978">
    <property type="term" value="F:RNA polymerase II cis-regulatory region sequence-specific DNA binding"/>
    <property type="evidence" value="ECO:0007669"/>
    <property type="project" value="TreeGrafter"/>
</dbReference>
<dbReference type="OrthoDB" id="6710356at2759"/>
<accession>A0A482VR05</accession>
<dbReference type="GO" id="GO:0004879">
    <property type="term" value="F:nuclear receptor activity"/>
    <property type="evidence" value="ECO:0007669"/>
    <property type="project" value="TreeGrafter"/>
</dbReference>
<evidence type="ECO:0000256" key="1">
    <source>
        <dbReference type="ARBA" id="ARBA00022723"/>
    </source>
</evidence>
<dbReference type="Proteomes" id="UP000292052">
    <property type="component" value="Unassembled WGS sequence"/>
</dbReference>
<dbReference type="AlphaFoldDB" id="A0A482VR05"/>
<feature type="compositionally biased region" description="Polar residues" evidence="8">
    <location>
        <begin position="88"/>
        <end position="110"/>
    </location>
</feature>
<feature type="region of interest" description="Disordered" evidence="8">
    <location>
        <begin position="1"/>
        <end position="26"/>
    </location>
</feature>
<dbReference type="SUPFAM" id="SSF48508">
    <property type="entry name" value="Nuclear receptor ligand-binding domain"/>
    <property type="match status" value="1"/>
</dbReference>
<evidence type="ECO:0000256" key="8">
    <source>
        <dbReference type="SAM" id="MobiDB-lite"/>
    </source>
</evidence>
<evidence type="ECO:0000256" key="4">
    <source>
        <dbReference type="ARBA" id="ARBA00023015"/>
    </source>
</evidence>
<evidence type="ECO:0000256" key="5">
    <source>
        <dbReference type="ARBA" id="ARBA00023125"/>
    </source>
</evidence>
<dbReference type="GO" id="GO:0000122">
    <property type="term" value="P:negative regulation of transcription by RNA polymerase II"/>
    <property type="evidence" value="ECO:0007669"/>
    <property type="project" value="TreeGrafter"/>
</dbReference>
<dbReference type="GO" id="GO:0045944">
    <property type="term" value="P:positive regulation of transcription by RNA polymerase II"/>
    <property type="evidence" value="ECO:0007669"/>
    <property type="project" value="TreeGrafter"/>
</dbReference>
<evidence type="ECO:0000313" key="10">
    <source>
        <dbReference type="EMBL" id="RZC35100.1"/>
    </source>
</evidence>
<keyword evidence="11" id="KW-1185">Reference proteome</keyword>
<dbReference type="GO" id="GO:0008270">
    <property type="term" value="F:zinc ion binding"/>
    <property type="evidence" value="ECO:0007669"/>
    <property type="project" value="UniProtKB-KW"/>
</dbReference>
<proteinExistence type="predicted"/>
<feature type="domain" description="NR LBD" evidence="9">
    <location>
        <begin position="1"/>
        <end position="227"/>
    </location>
</feature>
<keyword evidence="6" id="KW-0804">Transcription</keyword>
<comment type="caution">
    <text evidence="10">The sequence shown here is derived from an EMBL/GenBank/DDBJ whole genome shotgun (WGS) entry which is preliminary data.</text>
</comment>
<dbReference type="Pfam" id="PF00104">
    <property type="entry name" value="Hormone_recep"/>
    <property type="match status" value="1"/>
</dbReference>
<reference evidence="10 11" key="1">
    <citation type="submission" date="2017-03" db="EMBL/GenBank/DDBJ databases">
        <title>Genome of the blue death feigning beetle - Asbolus verrucosus.</title>
        <authorList>
            <person name="Rider S.D."/>
        </authorList>
    </citation>
    <scope>NUCLEOTIDE SEQUENCE [LARGE SCALE GENOMIC DNA]</scope>
    <source>
        <strain evidence="10">Butters</strain>
        <tissue evidence="10">Head and leg muscle</tissue>
    </source>
</reference>
<dbReference type="PROSITE" id="PS51843">
    <property type="entry name" value="NR_LBD"/>
    <property type="match status" value="1"/>
</dbReference>
<dbReference type="GO" id="GO:0090575">
    <property type="term" value="C:RNA polymerase II transcription regulator complex"/>
    <property type="evidence" value="ECO:0007669"/>
    <property type="project" value="TreeGrafter"/>
</dbReference>
<evidence type="ECO:0000256" key="2">
    <source>
        <dbReference type="ARBA" id="ARBA00022771"/>
    </source>
</evidence>
<keyword evidence="1" id="KW-0479">Metal-binding</keyword>
<keyword evidence="2" id="KW-0863">Zinc-finger</keyword>
<dbReference type="InterPro" id="IPR035500">
    <property type="entry name" value="NHR-like_dom_sf"/>
</dbReference>